<proteinExistence type="predicted"/>
<feature type="compositionally biased region" description="Basic and acidic residues" evidence="1">
    <location>
        <begin position="139"/>
        <end position="154"/>
    </location>
</feature>
<sequence length="573" mass="64852">MEREREPRGTSSTQISSTAVGSRQGSLEPEESDKWRTEILDIFLMYRPDIDSLDAEALSFEEGCIQENDLNWPWMRSDTRYQEWVRAVETRRQHLIEHPVNTELQTTDPPPTGDLPTGPQVHTERERLPALLIPPDVQEQPRLRDRDNELSDSERMMHDREQEIHNEDEGVNHQSHLPVLITDASLDAQDQAHEDTDSLRALHSDDEGGTTAVQSPDSVQEASEAALGLHDAAEEEEDPDLRDALLERAAELLGETLFPGVTGHEPLLVDTGLQSTSTAEGESEPTEGQSEPAPAPGNNGTPGVQDTGTGKRKRQISRKATMELHRDARTRQLTDDEIRAIARQPPGFRKAYVGYWTTTGHIREKFYKFIFEKDNKGAYIFDDTVQASNVANMEGARARHEHPELFNRRGHRRLKSVKIRKDQRDPHGHFIKTEVHEMNESMRRRVVANAIRGESLLGALPLEEEKSRSKLKEAVAKAQERELLAKATIDEIDSAYRDNLQDLARRNRQRESKLKKENQQLQEEVKRLQAVIDAMLTNMPSAPPQRPAPRGRDDTDDDSMGPDHFASTDPIEA</sequence>
<name>Q0CG43_ASPTN</name>
<feature type="region of interest" description="Disordered" evidence="1">
    <location>
        <begin position="274"/>
        <end position="319"/>
    </location>
</feature>
<dbReference type="Proteomes" id="UP000007963">
    <property type="component" value="Unassembled WGS sequence"/>
</dbReference>
<evidence type="ECO:0000313" key="3">
    <source>
        <dbReference type="Proteomes" id="UP000007963"/>
    </source>
</evidence>
<dbReference type="EMBL" id="CH476603">
    <property type="protein sequence ID" value="EAU32733.1"/>
    <property type="molecule type" value="Genomic_DNA"/>
</dbReference>
<accession>Q0CG43</accession>
<feature type="region of interest" description="Disordered" evidence="1">
    <location>
        <begin position="534"/>
        <end position="573"/>
    </location>
</feature>
<dbReference type="GeneID" id="4318855"/>
<feature type="compositionally biased region" description="Basic and acidic residues" evidence="1">
    <location>
        <begin position="190"/>
        <end position="206"/>
    </location>
</feature>
<dbReference type="VEuPathDB" id="FungiDB:ATEG_07349"/>
<feature type="region of interest" description="Disordered" evidence="1">
    <location>
        <begin position="190"/>
        <end position="239"/>
    </location>
</feature>
<organism evidence="2 3">
    <name type="scientific">Aspergillus terreus (strain NIH 2624 / FGSC A1156)</name>
    <dbReference type="NCBI Taxonomy" id="341663"/>
    <lineage>
        <taxon>Eukaryota</taxon>
        <taxon>Fungi</taxon>
        <taxon>Dikarya</taxon>
        <taxon>Ascomycota</taxon>
        <taxon>Pezizomycotina</taxon>
        <taxon>Eurotiomycetes</taxon>
        <taxon>Eurotiomycetidae</taxon>
        <taxon>Eurotiales</taxon>
        <taxon>Aspergillaceae</taxon>
        <taxon>Aspergillus</taxon>
        <taxon>Aspergillus subgen. Circumdati</taxon>
    </lineage>
</organism>
<evidence type="ECO:0000313" key="2">
    <source>
        <dbReference type="EMBL" id="EAU32733.1"/>
    </source>
</evidence>
<feature type="compositionally biased region" description="Polar residues" evidence="1">
    <location>
        <begin position="211"/>
        <end position="221"/>
    </location>
</feature>
<feature type="region of interest" description="Disordered" evidence="1">
    <location>
        <begin position="1"/>
        <end position="32"/>
    </location>
</feature>
<dbReference type="HOGENOM" id="CLU_475623_0_0_1"/>
<gene>
    <name evidence="2" type="ORF">ATEG_07349</name>
</gene>
<protein>
    <submittedName>
        <fullName evidence="2">Uncharacterized protein</fullName>
    </submittedName>
</protein>
<dbReference type="RefSeq" id="XP_001210035.1">
    <property type="nucleotide sequence ID" value="XM_001210035.1"/>
</dbReference>
<evidence type="ECO:0000256" key="1">
    <source>
        <dbReference type="SAM" id="MobiDB-lite"/>
    </source>
</evidence>
<feature type="compositionally biased region" description="Polar residues" evidence="1">
    <location>
        <begin position="9"/>
        <end position="25"/>
    </location>
</feature>
<dbReference type="AlphaFoldDB" id="Q0CG43"/>
<reference evidence="3" key="1">
    <citation type="submission" date="2005-09" db="EMBL/GenBank/DDBJ databases">
        <title>Annotation of the Aspergillus terreus NIH2624 genome.</title>
        <authorList>
            <person name="Birren B.W."/>
            <person name="Lander E.S."/>
            <person name="Galagan J.E."/>
            <person name="Nusbaum C."/>
            <person name="Devon K."/>
            <person name="Henn M."/>
            <person name="Ma L.-J."/>
            <person name="Jaffe D.B."/>
            <person name="Butler J."/>
            <person name="Alvarez P."/>
            <person name="Gnerre S."/>
            <person name="Grabherr M."/>
            <person name="Kleber M."/>
            <person name="Mauceli E.W."/>
            <person name="Brockman W."/>
            <person name="Rounsley S."/>
            <person name="Young S.K."/>
            <person name="LaButti K."/>
            <person name="Pushparaj V."/>
            <person name="DeCaprio D."/>
            <person name="Crawford M."/>
            <person name="Koehrsen M."/>
            <person name="Engels R."/>
            <person name="Montgomery P."/>
            <person name="Pearson M."/>
            <person name="Howarth C."/>
            <person name="Larson L."/>
            <person name="Luoma S."/>
            <person name="White J."/>
            <person name="Alvarado L."/>
            <person name="Kodira C.D."/>
            <person name="Zeng Q."/>
            <person name="Oleary S."/>
            <person name="Yandava C."/>
            <person name="Denning D.W."/>
            <person name="Nierman W.C."/>
            <person name="Milne T."/>
            <person name="Madden K."/>
        </authorList>
    </citation>
    <scope>NUCLEOTIDE SEQUENCE [LARGE SCALE GENOMIC DNA]</scope>
    <source>
        <strain evidence="3">NIH 2624 / FGSC A1156</strain>
    </source>
</reference>
<feature type="region of interest" description="Disordered" evidence="1">
    <location>
        <begin position="133"/>
        <end position="154"/>
    </location>
</feature>